<dbReference type="PANTHER" id="PTHR35525">
    <property type="entry name" value="BLL6575 PROTEIN"/>
    <property type="match status" value="1"/>
</dbReference>
<dbReference type="Pfam" id="PF07336">
    <property type="entry name" value="ABATE"/>
    <property type="match status" value="1"/>
</dbReference>
<dbReference type="InterPro" id="IPR023286">
    <property type="entry name" value="ABATE_dom_sf"/>
</dbReference>
<reference evidence="2 3" key="1">
    <citation type="submission" date="2020-04" db="EMBL/GenBank/DDBJ databases">
        <authorList>
            <person name="Liu S."/>
        </authorList>
    </citation>
    <scope>NUCLEOTIDE SEQUENCE [LARGE SCALE GENOMIC DNA]</scope>
    <source>
        <strain evidence="2 3">CGMCC 1.15091</strain>
    </source>
</reference>
<feature type="domain" description="Zinc finger CGNR" evidence="1">
    <location>
        <begin position="134"/>
        <end position="177"/>
    </location>
</feature>
<dbReference type="InterPro" id="IPR010852">
    <property type="entry name" value="ABATE"/>
</dbReference>
<accession>A0ABX1JT46</accession>
<evidence type="ECO:0000259" key="1">
    <source>
        <dbReference type="Pfam" id="PF11706"/>
    </source>
</evidence>
<dbReference type="Proteomes" id="UP000523795">
    <property type="component" value="Unassembled WGS sequence"/>
</dbReference>
<comment type="caution">
    <text evidence="2">The sequence shown here is derived from an EMBL/GenBank/DDBJ whole genome shotgun (WGS) entry which is preliminary data.</text>
</comment>
<gene>
    <name evidence="2" type="ORF">HER39_18090</name>
</gene>
<protein>
    <submittedName>
        <fullName evidence="2">CGNR zinc finger domain-containing protein</fullName>
    </submittedName>
</protein>
<sequence>MTFAYDTEATLVDMAKLINTAANGGDQLSTPVHLDEFLDMIEFTGPRQHSEEDLAAVRNLRPRLRSAWIASEDEAVELVNAILREAQALPQLDKHDHWDYHLHAATPDAPVGVRLAAEAAMALVDVIREKELDRLQLCSAQGCDAVLVDLSRNRSKRFCDTGNCANRTHVAAYRARKHATARSA</sequence>
<dbReference type="PANTHER" id="PTHR35525:SF3">
    <property type="entry name" value="BLL6575 PROTEIN"/>
    <property type="match status" value="1"/>
</dbReference>
<name>A0ABX1JT46_9MICC</name>
<evidence type="ECO:0000313" key="3">
    <source>
        <dbReference type="Proteomes" id="UP000523795"/>
    </source>
</evidence>
<dbReference type="Pfam" id="PF11706">
    <property type="entry name" value="zf-CGNR"/>
    <property type="match status" value="1"/>
</dbReference>
<dbReference type="EMBL" id="JAAZSR010000539">
    <property type="protein sequence ID" value="NKX52448.1"/>
    <property type="molecule type" value="Genomic_DNA"/>
</dbReference>
<keyword evidence="3" id="KW-1185">Reference proteome</keyword>
<dbReference type="SUPFAM" id="SSF160904">
    <property type="entry name" value="Jann2411-like"/>
    <property type="match status" value="1"/>
</dbReference>
<proteinExistence type="predicted"/>
<dbReference type="InterPro" id="IPR021005">
    <property type="entry name" value="Znf_CGNR"/>
</dbReference>
<organism evidence="2 3">
    <name type="scientific">Arthrobacter deserti</name>
    <dbReference type="NCBI Taxonomy" id="1742687"/>
    <lineage>
        <taxon>Bacteria</taxon>
        <taxon>Bacillati</taxon>
        <taxon>Actinomycetota</taxon>
        <taxon>Actinomycetes</taxon>
        <taxon>Micrococcales</taxon>
        <taxon>Micrococcaceae</taxon>
        <taxon>Arthrobacter</taxon>
    </lineage>
</organism>
<evidence type="ECO:0000313" key="2">
    <source>
        <dbReference type="EMBL" id="NKX52448.1"/>
    </source>
</evidence>
<dbReference type="Gene3D" id="1.10.3300.10">
    <property type="entry name" value="Jann2411-like domain"/>
    <property type="match status" value="1"/>
</dbReference>